<keyword evidence="2" id="KW-1185">Reference proteome</keyword>
<evidence type="ECO:0000313" key="1">
    <source>
        <dbReference type="EMBL" id="KAJ8379193.1"/>
    </source>
</evidence>
<accession>A0AAD7W4M9</accession>
<dbReference type="PANTHER" id="PTHR47018">
    <property type="entry name" value="CXC DOMAIN-CONTAINING PROTEIN-RELATED"/>
    <property type="match status" value="1"/>
</dbReference>
<dbReference type="PANTHER" id="PTHR47018:SF1">
    <property type="entry name" value="TESMIN_TSO1-LIKE CXC DOMAIN-CONTAINING PROTEIN"/>
    <property type="match status" value="1"/>
</dbReference>
<reference evidence="1" key="1">
    <citation type="journal article" date="2023" name="Science">
        <title>Genome structures resolve the early diversification of teleost fishes.</title>
        <authorList>
            <person name="Parey E."/>
            <person name="Louis A."/>
            <person name="Montfort J."/>
            <person name="Bouchez O."/>
            <person name="Roques C."/>
            <person name="Iampietro C."/>
            <person name="Lluch J."/>
            <person name="Castinel A."/>
            <person name="Donnadieu C."/>
            <person name="Desvignes T."/>
            <person name="Floi Bucao C."/>
            <person name="Jouanno E."/>
            <person name="Wen M."/>
            <person name="Mejri S."/>
            <person name="Dirks R."/>
            <person name="Jansen H."/>
            <person name="Henkel C."/>
            <person name="Chen W.J."/>
            <person name="Zahm M."/>
            <person name="Cabau C."/>
            <person name="Klopp C."/>
            <person name="Thompson A.W."/>
            <person name="Robinson-Rechavi M."/>
            <person name="Braasch I."/>
            <person name="Lecointre G."/>
            <person name="Bobe J."/>
            <person name="Postlethwait J.H."/>
            <person name="Berthelot C."/>
            <person name="Roest Crollius H."/>
            <person name="Guiguen Y."/>
        </authorList>
    </citation>
    <scope>NUCLEOTIDE SEQUENCE</scope>
    <source>
        <strain evidence="1">NC1722</strain>
    </source>
</reference>
<name>A0AAD7W4M9_9TELE</name>
<comment type="caution">
    <text evidence="1">The sequence shown here is derived from an EMBL/GenBank/DDBJ whole genome shotgun (WGS) entry which is preliminary data.</text>
</comment>
<sequence>MRAFRMVVSALFHDFLEEGEKTHEQITEFLEKVREQPTDRLWVDCFIIPTLIAHKFWRAEREGDWLLQQHCLEEMLPYFFAASHHHYSTKWIIWHLCDMQHLPATAKDDLLAGCHVCHHSDGAAAVRGDMFGEQTCIKQGKGVGGMKGISTNPERVAVWIQSFGICSHLSKSLDEM</sequence>
<dbReference type="EMBL" id="JAINUG010000299">
    <property type="protein sequence ID" value="KAJ8379193.1"/>
    <property type="molecule type" value="Genomic_DNA"/>
</dbReference>
<evidence type="ECO:0000313" key="2">
    <source>
        <dbReference type="Proteomes" id="UP001221898"/>
    </source>
</evidence>
<dbReference type="AlphaFoldDB" id="A0AAD7W4M9"/>
<gene>
    <name evidence="1" type="ORF">AAFF_G00223050</name>
</gene>
<dbReference type="Proteomes" id="UP001221898">
    <property type="component" value="Unassembled WGS sequence"/>
</dbReference>
<protein>
    <submittedName>
        <fullName evidence="1">Uncharacterized protein</fullName>
    </submittedName>
</protein>
<proteinExistence type="predicted"/>
<organism evidence="1 2">
    <name type="scientific">Aldrovandia affinis</name>
    <dbReference type="NCBI Taxonomy" id="143900"/>
    <lineage>
        <taxon>Eukaryota</taxon>
        <taxon>Metazoa</taxon>
        <taxon>Chordata</taxon>
        <taxon>Craniata</taxon>
        <taxon>Vertebrata</taxon>
        <taxon>Euteleostomi</taxon>
        <taxon>Actinopterygii</taxon>
        <taxon>Neopterygii</taxon>
        <taxon>Teleostei</taxon>
        <taxon>Notacanthiformes</taxon>
        <taxon>Halosauridae</taxon>
        <taxon>Aldrovandia</taxon>
    </lineage>
</organism>